<dbReference type="EMBL" id="CAJVRL010000060">
    <property type="protein sequence ID" value="CAG8955234.1"/>
    <property type="molecule type" value="Genomic_DNA"/>
</dbReference>
<evidence type="ECO:0000313" key="1">
    <source>
        <dbReference type="EMBL" id="CAG8955234.1"/>
    </source>
</evidence>
<sequence>MEAQQIQQEEINQIVPKLAVRNREALIQAVLEFSALSLAIINQPTRKPVAILQLVPKVPKV</sequence>
<gene>
    <name evidence="1" type="ORF">HYFRA_00007251</name>
</gene>
<comment type="caution">
    <text evidence="1">The sequence shown here is derived from an EMBL/GenBank/DDBJ whole genome shotgun (WGS) entry which is preliminary data.</text>
</comment>
<reference evidence="1" key="1">
    <citation type="submission" date="2021-07" db="EMBL/GenBank/DDBJ databases">
        <authorList>
            <person name="Durling M."/>
        </authorList>
    </citation>
    <scope>NUCLEOTIDE SEQUENCE</scope>
</reference>
<name>A0A9N9PJ11_9HELO</name>
<protein>
    <submittedName>
        <fullName evidence="1">Uncharacterized protein</fullName>
    </submittedName>
</protein>
<dbReference type="AlphaFoldDB" id="A0A9N9PJ11"/>
<organism evidence="1 2">
    <name type="scientific">Hymenoscyphus fraxineus</name>
    <dbReference type="NCBI Taxonomy" id="746836"/>
    <lineage>
        <taxon>Eukaryota</taxon>
        <taxon>Fungi</taxon>
        <taxon>Dikarya</taxon>
        <taxon>Ascomycota</taxon>
        <taxon>Pezizomycotina</taxon>
        <taxon>Leotiomycetes</taxon>
        <taxon>Helotiales</taxon>
        <taxon>Helotiaceae</taxon>
        <taxon>Hymenoscyphus</taxon>
    </lineage>
</organism>
<keyword evidence="2" id="KW-1185">Reference proteome</keyword>
<evidence type="ECO:0000313" key="2">
    <source>
        <dbReference type="Proteomes" id="UP000696280"/>
    </source>
</evidence>
<proteinExistence type="predicted"/>
<accession>A0A9N9PJ11</accession>
<dbReference type="Proteomes" id="UP000696280">
    <property type="component" value="Unassembled WGS sequence"/>
</dbReference>